<reference evidence="9" key="1">
    <citation type="submission" date="2021-02" db="EMBL/GenBank/DDBJ databases">
        <title>Fulvivirga sp. S481 isolated from sea water.</title>
        <authorList>
            <person name="Bae S.S."/>
            <person name="Baek K."/>
        </authorList>
    </citation>
    <scope>NUCLEOTIDE SEQUENCE</scope>
    <source>
        <strain evidence="9">S481</strain>
    </source>
</reference>
<dbReference type="RefSeq" id="WP_205723108.1">
    <property type="nucleotide sequence ID" value="NZ_CP070608.1"/>
</dbReference>
<evidence type="ECO:0000313" key="10">
    <source>
        <dbReference type="Proteomes" id="UP000662783"/>
    </source>
</evidence>
<evidence type="ECO:0000256" key="4">
    <source>
        <dbReference type="ARBA" id="ARBA00022490"/>
    </source>
</evidence>
<dbReference type="GO" id="GO:0006282">
    <property type="term" value="P:regulation of DNA repair"/>
    <property type="evidence" value="ECO:0007669"/>
    <property type="project" value="UniProtKB-UniRule"/>
</dbReference>
<comment type="similarity">
    <text evidence="2 5">Belongs to the RecX family.</text>
</comment>
<organism evidence="9 10">
    <name type="scientific">Fulvivirga lutea</name>
    <dbReference type="NCBI Taxonomy" id="2810512"/>
    <lineage>
        <taxon>Bacteria</taxon>
        <taxon>Pseudomonadati</taxon>
        <taxon>Bacteroidota</taxon>
        <taxon>Cytophagia</taxon>
        <taxon>Cytophagales</taxon>
        <taxon>Fulvivirgaceae</taxon>
        <taxon>Fulvivirga</taxon>
    </lineage>
</organism>
<dbReference type="InterPro" id="IPR053926">
    <property type="entry name" value="RecX_HTH_1st"/>
</dbReference>
<dbReference type="KEGG" id="fuv:JR347_05810"/>
<keyword evidence="10" id="KW-1185">Reference proteome</keyword>
<evidence type="ECO:0000256" key="3">
    <source>
        <dbReference type="ARBA" id="ARBA00018111"/>
    </source>
</evidence>
<dbReference type="PANTHER" id="PTHR33602:SF1">
    <property type="entry name" value="REGULATORY PROTEIN RECX FAMILY PROTEIN"/>
    <property type="match status" value="1"/>
</dbReference>
<dbReference type="GO" id="GO:0005737">
    <property type="term" value="C:cytoplasm"/>
    <property type="evidence" value="ECO:0007669"/>
    <property type="project" value="UniProtKB-SubCell"/>
</dbReference>
<dbReference type="InterPro" id="IPR003783">
    <property type="entry name" value="Regulatory_RecX"/>
</dbReference>
<evidence type="ECO:0000259" key="6">
    <source>
        <dbReference type="Pfam" id="PF02631"/>
    </source>
</evidence>
<comment type="function">
    <text evidence="5">Modulates RecA activity.</text>
</comment>
<dbReference type="PANTHER" id="PTHR33602">
    <property type="entry name" value="REGULATORY PROTEIN RECX FAMILY PROTEIN"/>
    <property type="match status" value="1"/>
</dbReference>
<dbReference type="Gene3D" id="1.10.10.10">
    <property type="entry name" value="Winged helix-like DNA-binding domain superfamily/Winged helix DNA-binding domain"/>
    <property type="match status" value="2"/>
</dbReference>
<sequence length="162" mass="19050">MFSEEYEKPKRKLNPKEAKLKAADFCAYQERSQQQVRDKLYTYGLYSDDVEQILSELITENFINEERFAKAYAGGKFRIKKWGRNKILQGLNQHRVSNYCIKKAMEEIDEEDYQNTLLELIASKKSKVTAKDSFTKNRKVAAYLIQKGYEPTLVWDALKNED</sequence>
<dbReference type="Proteomes" id="UP000662783">
    <property type="component" value="Chromosome"/>
</dbReference>
<comment type="subcellular location">
    <subcellularLocation>
        <location evidence="1 5">Cytoplasm</location>
    </subcellularLocation>
</comment>
<dbReference type="AlphaFoldDB" id="A0A974WHE9"/>
<keyword evidence="4 5" id="KW-0963">Cytoplasm</keyword>
<proteinExistence type="inferred from homology"/>
<dbReference type="Pfam" id="PF21982">
    <property type="entry name" value="RecX_HTH1"/>
    <property type="match status" value="1"/>
</dbReference>
<protein>
    <recommendedName>
        <fullName evidence="3 5">Regulatory protein RecX</fullName>
    </recommendedName>
</protein>
<evidence type="ECO:0000313" key="9">
    <source>
        <dbReference type="EMBL" id="QSE98594.1"/>
    </source>
</evidence>
<gene>
    <name evidence="5" type="primary">recX</name>
    <name evidence="9" type="ORF">JR347_05810</name>
</gene>
<dbReference type="EMBL" id="CP070608">
    <property type="protein sequence ID" value="QSE98594.1"/>
    <property type="molecule type" value="Genomic_DNA"/>
</dbReference>
<feature type="domain" description="RecX second three-helical" evidence="6">
    <location>
        <begin position="64"/>
        <end position="105"/>
    </location>
</feature>
<evidence type="ECO:0000259" key="7">
    <source>
        <dbReference type="Pfam" id="PF21981"/>
    </source>
</evidence>
<dbReference type="HAMAP" id="MF_01114">
    <property type="entry name" value="RecX"/>
    <property type="match status" value="1"/>
</dbReference>
<evidence type="ECO:0000256" key="1">
    <source>
        <dbReference type="ARBA" id="ARBA00004496"/>
    </source>
</evidence>
<dbReference type="Pfam" id="PF02631">
    <property type="entry name" value="RecX_HTH2"/>
    <property type="match status" value="1"/>
</dbReference>
<dbReference type="Pfam" id="PF21981">
    <property type="entry name" value="RecX_HTH3"/>
    <property type="match status" value="1"/>
</dbReference>
<dbReference type="InterPro" id="IPR053925">
    <property type="entry name" value="RecX_HTH_3rd"/>
</dbReference>
<name>A0A974WHE9_9BACT</name>
<accession>A0A974WHE9</accession>
<evidence type="ECO:0000259" key="8">
    <source>
        <dbReference type="Pfam" id="PF21982"/>
    </source>
</evidence>
<feature type="domain" description="RecX first three-helical" evidence="8">
    <location>
        <begin position="18"/>
        <end position="57"/>
    </location>
</feature>
<dbReference type="InterPro" id="IPR053924">
    <property type="entry name" value="RecX_HTH_2nd"/>
</dbReference>
<dbReference type="InterPro" id="IPR036388">
    <property type="entry name" value="WH-like_DNA-bd_sf"/>
</dbReference>
<evidence type="ECO:0000256" key="5">
    <source>
        <dbReference type="HAMAP-Rule" id="MF_01114"/>
    </source>
</evidence>
<feature type="domain" description="RecX third three-helical" evidence="7">
    <location>
        <begin position="111"/>
        <end position="158"/>
    </location>
</feature>
<evidence type="ECO:0000256" key="2">
    <source>
        <dbReference type="ARBA" id="ARBA00009695"/>
    </source>
</evidence>